<gene>
    <name evidence="2" type="ORF">METZ01_LOCUS502836</name>
</gene>
<keyword evidence="1" id="KW-0472">Membrane</keyword>
<feature type="transmembrane region" description="Helical" evidence="1">
    <location>
        <begin position="53"/>
        <end position="73"/>
    </location>
</feature>
<protein>
    <submittedName>
        <fullName evidence="2">Uncharacterized protein</fullName>
    </submittedName>
</protein>
<evidence type="ECO:0000313" key="2">
    <source>
        <dbReference type="EMBL" id="SVE49982.1"/>
    </source>
</evidence>
<keyword evidence="1" id="KW-0812">Transmembrane</keyword>
<proteinExistence type="predicted"/>
<feature type="non-terminal residue" evidence="2">
    <location>
        <position position="1"/>
    </location>
</feature>
<evidence type="ECO:0000256" key="1">
    <source>
        <dbReference type="SAM" id="Phobius"/>
    </source>
</evidence>
<sequence>YIGFVVGVTLTNKPREIRALLWVMLTMVLIRYMVYPWLTVWSWFDQVRTLNNLSYIINSLPVFFIPVAIWGLVQLAHGIEQPTWFRYMRKRPKLTCVLIIIVTSTQLYRTALAWNLSWSTGQLYVLYAISYISVVVTVMLLIINRRLELNLNDFSRWFSNAAKLSRRALPFFCVCILDSWFQTLRFASVNILAMSSFQAVSSPAYEYISAQSNPEFAKTAVVWQTAVQSVAPP</sequence>
<reference evidence="2" key="1">
    <citation type="submission" date="2018-05" db="EMBL/GenBank/DDBJ databases">
        <authorList>
            <person name="Lanie J.A."/>
            <person name="Ng W.-L."/>
            <person name="Kazmierczak K.M."/>
            <person name="Andrzejewski T.M."/>
            <person name="Davidsen T.M."/>
            <person name="Wayne K.J."/>
            <person name="Tettelin H."/>
            <person name="Glass J.I."/>
            <person name="Rusch D."/>
            <person name="Podicherti R."/>
            <person name="Tsui H.-C.T."/>
            <person name="Winkler M.E."/>
        </authorList>
    </citation>
    <scope>NUCLEOTIDE SEQUENCE</scope>
</reference>
<feature type="non-terminal residue" evidence="2">
    <location>
        <position position="233"/>
    </location>
</feature>
<feature type="transmembrane region" description="Helical" evidence="1">
    <location>
        <begin position="124"/>
        <end position="143"/>
    </location>
</feature>
<organism evidence="2">
    <name type="scientific">marine metagenome</name>
    <dbReference type="NCBI Taxonomy" id="408172"/>
    <lineage>
        <taxon>unclassified sequences</taxon>
        <taxon>metagenomes</taxon>
        <taxon>ecological metagenomes</taxon>
    </lineage>
</organism>
<feature type="transmembrane region" description="Helical" evidence="1">
    <location>
        <begin position="19"/>
        <end position="38"/>
    </location>
</feature>
<keyword evidence="1" id="KW-1133">Transmembrane helix</keyword>
<accession>A0A383DZJ7</accession>
<dbReference type="EMBL" id="UINC01221586">
    <property type="protein sequence ID" value="SVE49982.1"/>
    <property type="molecule type" value="Genomic_DNA"/>
</dbReference>
<name>A0A383DZJ7_9ZZZZ</name>
<dbReference type="AlphaFoldDB" id="A0A383DZJ7"/>
<feature type="transmembrane region" description="Helical" evidence="1">
    <location>
        <begin position="94"/>
        <end position="112"/>
    </location>
</feature>